<dbReference type="AlphaFoldDB" id="A0A1T5JDX0"/>
<dbReference type="GO" id="GO:0006310">
    <property type="term" value="P:DNA recombination"/>
    <property type="evidence" value="ECO:0007669"/>
    <property type="project" value="UniProtKB-KW"/>
</dbReference>
<dbReference type="Gene3D" id="1.10.443.10">
    <property type="entry name" value="Intergrase catalytic core"/>
    <property type="match status" value="1"/>
</dbReference>
<keyword evidence="3" id="KW-0233">DNA recombination</keyword>
<feature type="domain" description="Core-binding (CB)" evidence="6">
    <location>
        <begin position="63"/>
        <end position="151"/>
    </location>
</feature>
<dbReference type="InterPro" id="IPR010998">
    <property type="entry name" value="Integrase_recombinase_N"/>
</dbReference>
<evidence type="ECO:0000256" key="3">
    <source>
        <dbReference type="ARBA" id="ARBA00023172"/>
    </source>
</evidence>
<dbReference type="InterPro" id="IPR011010">
    <property type="entry name" value="DNA_brk_join_enz"/>
</dbReference>
<feature type="domain" description="Tyr recombinase" evidence="5">
    <location>
        <begin position="171"/>
        <end position="336"/>
    </location>
</feature>
<dbReference type="RefSeq" id="WP_139381379.1">
    <property type="nucleotide sequence ID" value="NZ_BMCL01000003.1"/>
</dbReference>
<dbReference type="SUPFAM" id="SSF56349">
    <property type="entry name" value="DNA breaking-rejoining enzymes"/>
    <property type="match status" value="1"/>
</dbReference>
<evidence type="ECO:0000313" key="7">
    <source>
        <dbReference type="EMBL" id="SKC49630.1"/>
    </source>
</evidence>
<dbReference type="Proteomes" id="UP000190341">
    <property type="component" value="Unassembled WGS sequence"/>
</dbReference>
<dbReference type="InterPro" id="IPR013762">
    <property type="entry name" value="Integrase-like_cat_sf"/>
</dbReference>
<keyword evidence="2 4" id="KW-0238">DNA-binding</keyword>
<evidence type="ECO:0000259" key="5">
    <source>
        <dbReference type="PROSITE" id="PS51898"/>
    </source>
</evidence>
<proteinExistence type="predicted"/>
<dbReference type="InterPro" id="IPR002104">
    <property type="entry name" value="Integrase_catalytic"/>
</dbReference>
<keyword evidence="8" id="KW-1185">Reference proteome</keyword>
<dbReference type="PROSITE" id="PS51898">
    <property type="entry name" value="TYR_RECOMBINASE"/>
    <property type="match status" value="1"/>
</dbReference>
<dbReference type="EMBL" id="FUZV01000001">
    <property type="protein sequence ID" value="SKC49630.1"/>
    <property type="molecule type" value="Genomic_DNA"/>
</dbReference>
<dbReference type="GO" id="GO:0015074">
    <property type="term" value="P:DNA integration"/>
    <property type="evidence" value="ECO:0007669"/>
    <property type="project" value="UniProtKB-KW"/>
</dbReference>
<gene>
    <name evidence="7" type="ORF">SAMN06296058_0726</name>
</gene>
<evidence type="ECO:0000313" key="8">
    <source>
        <dbReference type="Proteomes" id="UP000190341"/>
    </source>
</evidence>
<organism evidence="7 8">
    <name type="scientific">Pseudoxanthomonas indica</name>
    <dbReference type="NCBI Taxonomy" id="428993"/>
    <lineage>
        <taxon>Bacteria</taxon>
        <taxon>Pseudomonadati</taxon>
        <taxon>Pseudomonadota</taxon>
        <taxon>Gammaproteobacteria</taxon>
        <taxon>Lysobacterales</taxon>
        <taxon>Lysobacteraceae</taxon>
        <taxon>Pseudoxanthomonas</taxon>
    </lineage>
</organism>
<evidence type="ECO:0000256" key="4">
    <source>
        <dbReference type="PROSITE-ProRule" id="PRU01248"/>
    </source>
</evidence>
<accession>A0A1T5JDX0</accession>
<evidence type="ECO:0000256" key="2">
    <source>
        <dbReference type="ARBA" id="ARBA00023125"/>
    </source>
</evidence>
<dbReference type="Gene3D" id="1.10.150.130">
    <property type="match status" value="1"/>
</dbReference>
<sequence length="336" mass="37909">MGRPRSNHTGLPSYCYRDKRGKLFMLHPAGVDAAGKAKHRRVSYDDLEGLLAAWRVTHGDAAMSGGDTVGDWLDALLVDVQDRVKAGDLSEGTGDDYPRRIRNLRVVWQAVKLDDVDVPMLYRWRDARGESGRVQANRERSCLFEAFKLAVKRGRLNDNPVKYLEPFREKPRDRYVTDAEFNAVYQHASPIVRAAMLLAAVTGLRQGDLLGIRRSDFGPDGLTIRTSKTGAGLVIGWSDGLRMAVVEAVGTREFIPLMLLATEEGRKYTGSGFRTLWYRARERAKEADPQLKNFTFNDLRAKAGSDGRDWQLLGHMDRKTFERVYNRLPRKVAAAR</sequence>
<dbReference type="OrthoDB" id="102994at2"/>
<dbReference type="PROSITE" id="PS51900">
    <property type="entry name" value="CB"/>
    <property type="match status" value="1"/>
</dbReference>
<dbReference type="GO" id="GO:0003677">
    <property type="term" value="F:DNA binding"/>
    <property type="evidence" value="ECO:0007669"/>
    <property type="project" value="UniProtKB-UniRule"/>
</dbReference>
<name>A0A1T5JDX0_9GAMM</name>
<keyword evidence="1" id="KW-0229">DNA integration</keyword>
<dbReference type="STRING" id="428993.SAMN06296058_0726"/>
<protein>
    <submittedName>
        <fullName evidence="7">Phage integrase family protein</fullName>
    </submittedName>
</protein>
<evidence type="ECO:0000256" key="1">
    <source>
        <dbReference type="ARBA" id="ARBA00022908"/>
    </source>
</evidence>
<reference evidence="7 8" key="1">
    <citation type="submission" date="2017-02" db="EMBL/GenBank/DDBJ databases">
        <authorList>
            <person name="Peterson S.W."/>
        </authorList>
    </citation>
    <scope>NUCLEOTIDE SEQUENCE [LARGE SCALE GENOMIC DNA]</scope>
    <source>
        <strain evidence="7 8">P15</strain>
    </source>
</reference>
<evidence type="ECO:0000259" key="6">
    <source>
        <dbReference type="PROSITE" id="PS51900"/>
    </source>
</evidence>
<dbReference type="InterPro" id="IPR044068">
    <property type="entry name" value="CB"/>
</dbReference>